<evidence type="ECO:0000313" key="9">
    <source>
        <dbReference type="Proteomes" id="UP001214854"/>
    </source>
</evidence>
<dbReference type="InterPro" id="IPR003661">
    <property type="entry name" value="HisK_dim/P_dom"/>
</dbReference>
<organism evidence="8 9">
    <name type="scientific">Asticcacaulis aquaticus</name>
    <dbReference type="NCBI Taxonomy" id="2984212"/>
    <lineage>
        <taxon>Bacteria</taxon>
        <taxon>Pseudomonadati</taxon>
        <taxon>Pseudomonadota</taxon>
        <taxon>Alphaproteobacteria</taxon>
        <taxon>Caulobacterales</taxon>
        <taxon>Caulobacteraceae</taxon>
        <taxon>Asticcacaulis</taxon>
    </lineage>
</organism>
<dbReference type="Gene3D" id="3.30.565.10">
    <property type="entry name" value="Histidine kinase-like ATPase, C-terminal domain"/>
    <property type="match status" value="1"/>
</dbReference>
<dbReference type="InterPro" id="IPR013656">
    <property type="entry name" value="PAS_4"/>
</dbReference>
<evidence type="ECO:0000259" key="7">
    <source>
        <dbReference type="PROSITE" id="PS50110"/>
    </source>
</evidence>
<evidence type="ECO:0000256" key="5">
    <source>
        <dbReference type="PROSITE-ProRule" id="PRU00169"/>
    </source>
</evidence>
<proteinExistence type="predicted"/>
<keyword evidence="9" id="KW-1185">Reference proteome</keyword>
<sequence>MVGDAGRFPAVGGVMAAKIRAFDWASTPLGPIDGWTATMRVGVNLCLSSHFPVCLFLGPELIAIYNDAYIPLTGDKPESLGEPFHITWAEVWDQMGPIAEKALGGEGAFFENYHIPLKRYGAEPEDAYFTFSYSPFYDENGTVIGIVDTVVETTGNVLAQRKARADRERLAELFEQAPTFMTLLRGPEHRFEYCNPRYRQLIANRDVIGQTVAEGLPETLEQGFVNLLDEVYNTGKPFVANGAKIALWQDDGSYEDRYLDFVYQPITDASGAITGIFVEGADVTERVLAEQIAAKAQSAAESANLAKSEFLANMSHEIRTPMNAIVGLSAILAKSQPLTAKQGDYIRTLQMSADSLLGLINDLLDIAKIEARTVELEHIPFSLTALIQEVASMMAVPVREKGLTFTGEGHCAENHMFLGDPTRLRQIIANLCSNAIKFTKEGGIHVAITCEPTDNPQVETICIAVSDTGIGIAEDKIDTIFQKFVQADSSINRKFGGTGLGLAITKTLAEVMGGTISLSSTEGKGSTFTVCVPLEIAPDSLPDDVALPSIAEVLENTLRHRKQPPVLLVEDYEPNILVASTFLESFGYRVEVARNGLEAFEKSKNGTYIVALMDVQMPGLNGLDATRMIRAYEAQTGRAHLPIIGITAHALAGDRERCLAVGMDDYLPKPFNPDELQEKIRTLGGN</sequence>
<feature type="modified residue" description="4-aspartylphosphate" evidence="5">
    <location>
        <position position="614"/>
    </location>
</feature>
<dbReference type="SUPFAM" id="SSF55874">
    <property type="entry name" value="ATPase domain of HSP90 chaperone/DNA topoisomerase II/histidine kinase"/>
    <property type="match status" value="1"/>
</dbReference>
<dbReference type="CDD" id="cd16922">
    <property type="entry name" value="HATPase_EvgS-ArcB-TorS-like"/>
    <property type="match status" value="1"/>
</dbReference>
<dbReference type="SUPFAM" id="SSF55785">
    <property type="entry name" value="PYP-like sensor domain (PAS domain)"/>
    <property type="match status" value="1"/>
</dbReference>
<comment type="catalytic activity">
    <reaction evidence="1">
        <text>ATP + protein L-histidine = ADP + protein N-phospho-L-histidine.</text>
        <dbReference type="EC" id="2.7.13.3"/>
    </reaction>
</comment>
<feature type="domain" description="Histidine kinase" evidence="6">
    <location>
        <begin position="313"/>
        <end position="536"/>
    </location>
</feature>
<keyword evidence="8" id="KW-0067">ATP-binding</keyword>
<dbReference type="PANTHER" id="PTHR45339:SF1">
    <property type="entry name" value="HYBRID SIGNAL TRANSDUCTION HISTIDINE KINASE J"/>
    <property type="match status" value="1"/>
</dbReference>
<accession>A0ABT5HUL2</accession>
<dbReference type="SUPFAM" id="SSF47384">
    <property type="entry name" value="Homodimeric domain of signal transducing histidine kinase"/>
    <property type="match status" value="1"/>
</dbReference>
<evidence type="ECO:0000313" key="8">
    <source>
        <dbReference type="EMBL" id="MDC7683602.1"/>
    </source>
</evidence>
<dbReference type="PRINTS" id="PR00344">
    <property type="entry name" value="BCTRLSENSOR"/>
</dbReference>
<dbReference type="RefSeq" id="WP_272748071.1">
    <property type="nucleotide sequence ID" value="NZ_JAQQKX010000007.1"/>
</dbReference>
<dbReference type="InterPro" id="IPR005467">
    <property type="entry name" value="His_kinase_dom"/>
</dbReference>
<evidence type="ECO:0000259" key="6">
    <source>
        <dbReference type="PROSITE" id="PS50109"/>
    </source>
</evidence>
<dbReference type="CDD" id="cd17546">
    <property type="entry name" value="REC_hyHK_CKI1_RcsC-like"/>
    <property type="match status" value="1"/>
</dbReference>
<dbReference type="Pfam" id="PF00512">
    <property type="entry name" value="HisKA"/>
    <property type="match status" value="1"/>
</dbReference>
<name>A0ABT5HUL2_9CAUL</name>
<dbReference type="InterPro" id="IPR036097">
    <property type="entry name" value="HisK_dim/P_sf"/>
</dbReference>
<dbReference type="SMART" id="SM00448">
    <property type="entry name" value="REC"/>
    <property type="match status" value="1"/>
</dbReference>
<dbReference type="InterPro" id="IPR000014">
    <property type="entry name" value="PAS"/>
</dbReference>
<dbReference type="PROSITE" id="PS50110">
    <property type="entry name" value="RESPONSE_REGULATORY"/>
    <property type="match status" value="1"/>
</dbReference>
<gene>
    <name evidence="8" type="ORF">PQU92_09960</name>
</gene>
<dbReference type="InterPro" id="IPR001789">
    <property type="entry name" value="Sig_transdc_resp-reg_receiver"/>
</dbReference>
<protein>
    <recommendedName>
        <fullName evidence="2">histidine kinase</fullName>
        <ecNumber evidence="2">2.7.13.3</ecNumber>
    </recommendedName>
</protein>
<evidence type="ECO:0000256" key="4">
    <source>
        <dbReference type="ARBA" id="ARBA00023012"/>
    </source>
</evidence>
<dbReference type="SMART" id="SM00091">
    <property type="entry name" value="PAS"/>
    <property type="match status" value="1"/>
</dbReference>
<dbReference type="CDD" id="cd00082">
    <property type="entry name" value="HisKA"/>
    <property type="match status" value="1"/>
</dbReference>
<dbReference type="InterPro" id="IPR004358">
    <property type="entry name" value="Sig_transdc_His_kin-like_C"/>
</dbReference>
<evidence type="ECO:0000256" key="2">
    <source>
        <dbReference type="ARBA" id="ARBA00012438"/>
    </source>
</evidence>
<dbReference type="Pfam" id="PF02518">
    <property type="entry name" value="HATPase_c"/>
    <property type="match status" value="1"/>
</dbReference>
<dbReference type="SMART" id="SM00387">
    <property type="entry name" value="HATPase_c"/>
    <property type="match status" value="1"/>
</dbReference>
<dbReference type="InterPro" id="IPR011006">
    <property type="entry name" value="CheY-like_superfamily"/>
</dbReference>
<dbReference type="Pfam" id="PF00072">
    <property type="entry name" value="Response_reg"/>
    <property type="match status" value="1"/>
</dbReference>
<dbReference type="PANTHER" id="PTHR45339">
    <property type="entry name" value="HYBRID SIGNAL TRANSDUCTION HISTIDINE KINASE J"/>
    <property type="match status" value="1"/>
</dbReference>
<dbReference type="EC" id="2.7.13.3" evidence="2"/>
<dbReference type="InterPro" id="IPR035965">
    <property type="entry name" value="PAS-like_dom_sf"/>
</dbReference>
<dbReference type="Gene3D" id="3.30.450.20">
    <property type="entry name" value="PAS domain"/>
    <property type="match status" value="2"/>
</dbReference>
<dbReference type="EMBL" id="JAQQKX010000007">
    <property type="protein sequence ID" value="MDC7683602.1"/>
    <property type="molecule type" value="Genomic_DNA"/>
</dbReference>
<dbReference type="Gene3D" id="3.40.50.2300">
    <property type="match status" value="1"/>
</dbReference>
<keyword evidence="8" id="KW-0547">Nucleotide-binding</keyword>
<dbReference type="InterPro" id="IPR036890">
    <property type="entry name" value="HATPase_C_sf"/>
</dbReference>
<dbReference type="SUPFAM" id="SSF52172">
    <property type="entry name" value="CheY-like"/>
    <property type="match status" value="1"/>
</dbReference>
<evidence type="ECO:0000256" key="3">
    <source>
        <dbReference type="ARBA" id="ARBA00022553"/>
    </source>
</evidence>
<keyword evidence="4" id="KW-0902">Two-component regulatory system</keyword>
<dbReference type="Gene3D" id="1.10.287.130">
    <property type="match status" value="1"/>
</dbReference>
<comment type="caution">
    <text evidence="8">The sequence shown here is derived from an EMBL/GenBank/DDBJ whole genome shotgun (WGS) entry which is preliminary data.</text>
</comment>
<keyword evidence="3 5" id="KW-0597">Phosphoprotein</keyword>
<dbReference type="PROSITE" id="PS50109">
    <property type="entry name" value="HIS_KIN"/>
    <property type="match status" value="1"/>
</dbReference>
<dbReference type="Pfam" id="PF08448">
    <property type="entry name" value="PAS_4"/>
    <property type="match status" value="1"/>
</dbReference>
<dbReference type="Proteomes" id="UP001214854">
    <property type="component" value="Unassembled WGS sequence"/>
</dbReference>
<evidence type="ECO:0000256" key="1">
    <source>
        <dbReference type="ARBA" id="ARBA00000085"/>
    </source>
</evidence>
<feature type="domain" description="Response regulatory" evidence="7">
    <location>
        <begin position="565"/>
        <end position="684"/>
    </location>
</feature>
<dbReference type="InterPro" id="IPR003594">
    <property type="entry name" value="HATPase_dom"/>
</dbReference>
<dbReference type="SMART" id="SM00388">
    <property type="entry name" value="HisKA"/>
    <property type="match status" value="1"/>
</dbReference>
<dbReference type="GO" id="GO:0005524">
    <property type="term" value="F:ATP binding"/>
    <property type="evidence" value="ECO:0007669"/>
    <property type="project" value="UniProtKB-KW"/>
</dbReference>
<reference evidence="8 9" key="1">
    <citation type="submission" date="2023-01" db="EMBL/GenBank/DDBJ databases">
        <title>Novel species of the genus Asticcacaulis isolated from rivers.</title>
        <authorList>
            <person name="Lu H."/>
        </authorList>
    </citation>
    <scope>NUCLEOTIDE SEQUENCE [LARGE SCALE GENOMIC DNA]</scope>
    <source>
        <strain evidence="8 9">BYS171W</strain>
    </source>
</reference>